<dbReference type="RefSeq" id="WP_105044676.1">
    <property type="nucleotide sequence ID" value="NZ_MQWA01000001.1"/>
</dbReference>
<name>A0A2S7U6H1_9BACT</name>
<dbReference type="Pfam" id="PF13591">
    <property type="entry name" value="MerR_2"/>
    <property type="match status" value="1"/>
</dbReference>
<dbReference type="AlphaFoldDB" id="A0A2S7U6H1"/>
<protein>
    <recommendedName>
        <fullName evidence="3">MerR family transcriptional regulator</fullName>
    </recommendedName>
</protein>
<accession>A0A2S7U6H1</accession>
<dbReference type="OrthoDB" id="5345718at2"/>
<gene>
    <name evidence="1" type="ORF">BSZ32_17850</name>
</gene>
<dbReference type="Gene3D" id="1.10.1660.10">
    <property type="match status" value="1"/>
</dbReference>
<evidence type="ECO:0008006" key="3">
    <source>
        <dbReference type="Google" id="ProtNLM"/>
    </source>
</evidence>
<comment type="caution">
    <text evidence="1">The sequence shown here is derived from an EMBL/GenBank/DDBJ whole genome shotgun (WGS) entry which is preliminary data.</text>
</comment>
<organism evidence="1 2">
    <name type="scientific">Rubritalea profundi</name>
    <dbReference type="NCBI Taxonomy" id="1658618"/>
    <lineage>
        <taxon>Bacteria</taxon>
        <taxon>Pseudomonadati</taxon>
        <taxon>Verrucomicrobiota</taxon>
        <taxon>Verrucomicrobiia</taxon>
        <taxon>Verrucomicrobiales</taxon>
        <taxon>Rubritaleaceae</taxon>
        <taxon>Rubritalea</taxon>
    </lineage>
</organism>
<reference evidence="1 2" key="1">
    <citation type="submission" date="2016-12" db="EMBL/GenBank/DDBJ databases">
        <title>Study of bacterial adaptation to deep sea.</title>
        <authorList>
            <person name="Song J."/>
            <person name="Yoshizawa S."/>
            <person name="Kogure K."/>
        </authorList>
    </citation>
    <scope>NUCLEOTIDE SEQUENCE [LARGE SCALE GENOMIC DNA]</scope>
    <source>
        <strain evidence="1 2">SAORIC-165</strain>
    </source>
</reference>
<evidence type="ECO:0000313" key="2">
    <source>
        <dbReference type="Proteomes" id="UP000239907"/>
    </source>
</evidence>
<dbReference type="Proteomes" id="UP000239907">
    <property type="component" value="Unassembled WGS sequence"/>
</dbReference>
<keyword evidence="2" id="KW-1185">Reference proteome</keyword>
<dbReference type="EMBL" id="MQWA01000001">
    <property type="protein sequence ID" value="PQJ30150.1"/>
    <property type="molecule type" value="Genomic_DNA"/>
</dbReference>
<sequence length="109" mass="13074">MMTYQYQLTCISESEQNRVSLSDLEEAAELCDLHPEMIEEFLRGRLVHAFKNKQGNIYFDSSGVSRLRHIAYLREHEQIKFRTIRYITSLLDSLEAREKELHELRERLR</sequence>
<proteinExistence type="predicted"/>
<evidence type="ECO:0000313" key="1">
    <source>
        <dbReference type="EMBL" id="PQJ30150.1"/>
    </source>
</evidence>